<reference evidence="3" key="1">
    <citation type="submission" date="2017-02" db="UniProtKB">
        <authorList>
            <consortium name="WormBaseParasite"/>
        </authorList>
    </citation>
    <scope>IDENTIFICATION</scope>
</reference>
<proteinExistence type="predicted"/>
<feature type="compositionally biased region" description="Low complexity" evidence="1">
    <location>
        <begin position="17"/>
        <end position="27"/>
    </location>
</feature>
<evidence type="ECO:0000313" key="3">
    <source>
        <dbReference type="WBParaSite" id="PTRK_0001007300.1"/>
    </source>
</evidence>
<feature type="region of interest" description="Disordered" evidence="1">
    <location>
        <begin position="1"/>
        <end position="37"/>
    </location>
</feature>
<organism evidence="2 3">
    <name type="scientific">Parastrongyloides trichosuri</name>
    <name type="common">Possum-specific nematode worm</name>
    <dbReference type="NCBI Taxonomy" id="131310"/>
    <lineage>
        <taxon>Eukaryota</taxon>
        <taxon>Metazoa</taxon>
        <taxon>Ecdysozoa</taxon>
        <taxon>Nematoda</taxon>
        <taxon>Chromadorea</taxon>
        <taxon>Rhabditida</taxon>
        <taxon>Tylenchina</taxon>
        <taxon>Panagrolaimomorpha</taxon>
        <taxon>Strongyloidoidea</taxon>
        <taxon>Strongyloididae</taxon>
        <taxon>Parastrongyloides</taxon>
    </lineage>
</organism>
<evidence type="ECO:0000256" key="1">
    <source>
        <dbReference type="SAM" id="MobiDB-lite"/>
    </source>
</evidence>
<protein>
    <submittedName>
        <fullName evidence="3">Uncharacterized protein</fullName>
    </submittedName>
</protein>
<dbReference type="WBParaSite" id="PTRK_0001007300.1">
    <property type="protein sequence ID" value="PTRK_0001007300.1"/>
    <property type="gene ID" value="PTRK_0001007300"/>
</dbReference>
<feature type="compositionally biased region" description="Low complexity" evidence="1">
    <location>
        <begin position="68"/>
        <end position="82"/>
    </location>
</feature>
<feature type="region of interest" description="Disordered" evidence="1">
    <location>
        <begin position="54"/>
        <end position="119"/>
    </location>
</feature>
<accession>A0A0N4ZNF9</accession>
<sequence>MFSYFTKKFDEKKNSKRNSSVSNTNKNVPYTPVPSEFSLRADLPPMAPREIHYTYSNPRTNYNPPTILLNGNNTGMTRTGTLPRKSYNGDKASSFDRNDKKKRASFSLPSSPKVSQNHGMKKLDNWIGSIIKNG</sequence>
<keyword evidence="2" id="KW-1185">Reference proteome</keyword>
<dbReference type="Proteomes" id="UP000038045">
    <property type="component" value="Unplaced"/>
</dbReference>
<dbReference type="AlphaFoldDB" id="A0A0N4ZNF9"/>
<evidence type="ECO:0000313" key="2">
    <source>
        <dbReference type="Proteomes" id="UP000038045"/>
    </source>
</evidence>
<feature type="compositionally biased region" description="Polar residues" evidence="1">
    <location>
        <begin position="107"/>
        <end position="118"/>
    </location>
</feature>
<feature type="compositionally biased region" description="Polar residues" evidence="1">
    <location>
        <begin position="54"/>
        <end position="64"/>
    </location>
</feature>
<name>A0A0N4ZNF9_PARTI</name>